<proteinExistence type="predicted"/>
<evidence type="ECO:0000313" key="4">
    <source>
        <dbReference type="Proteomes" id="UP000197446"/>
    </source>
</evidence>
<evidence type="ECO:0000256" key="1">
    <source>
        <dbReference type="SAM" id="SignalP"/>
    </source>
</evidence>
<dbReference type="Gene3D" id="2.160.20.120">
    <property type="match status" value="1"/>
</dbReference>
<evidence type="ECO:0000313" key="3">
    <source>
        <dbReference type="EMBL" id="OWR02243.1"/>
    </source>
</evidence>
<evidence type="ECO:0000259" key="2">
    <source>
        <dbReference type="Pfam" id="PF10988"/>
    </source>
</evidence>
<keyword evidence="4" id="KW-1185">Reference proteome</keyword>
<comment type="caution">
    <text evidence="3">The sequence shown here is derived from an EMBL/GenBank/DDBJ whole genome shotgun (WGS) entry which is preliminary data.</text>
</comment>
<dbReference type="PANTHER" id="PTHR39200">
    <property type="entry name" value="HYPOTHETICAL EXPORTED PROTEIN"/>
    <property type="match status" value="1"/>
</dbReference>
<feature type="signal peptide" evidence="1">
    <location>
        <begin position="1"/>
        <end position="35"/>
    </location>
</feature>
<feature type="domain" description="Putative auto-transporter adhesin head GIN" evidence="2">
    <location>
        <begin position="59"/>
        <end position="244"/>
    </location>
</feature>
<dbReference type="Proteomes" id="UP000197446">
    <property type="component" value="Unassembled WGS sequence"/>
</dbReference>
<keyword evidence="1" id="KW-0732">Signal</keyword>
<dbReference type="PANTHER" id="PTHR39200:SF1">
    <property type="entry name" value="AUTO-TRANSPORTER ADHESIN HEAD GIN DOMAIN-CONTAINING PROTEIN-RELATED"/>
    <property type="match status" value="1"/>
</dbReference>
<sequence length="261" mass="26491">MATIATQMEPAMNTTRRLFALGLVAATVASGTAQAWSWSNERVSGNGDIATEARDTGSFDGVSVSGSFNVIVRQGSATKVEVKADRNLLPLIETRVVDGGKGRTLQIEPKKGYNLSASTTPSFVIELPSLRAVAVAGSGNIKVEAMKTGGVEAAIAGSGDIRFANLEAEKLAMKVSGSGDIVAVGRCGYASVSIAGSGDVKAAELLADEVKVSIAGSGDAQVNASKKLNVSIAGSGDVKYAGSPEISSSIAGSGKVRRLGQ</sequence>
<organism evidence="3 4">
    <name type="scientific">Roseateles puraquae</name>
    <dbReference type="NCBI Taxonomy" id="431059"/>
    <lineage>
        <taxon>Bacteria</taxon>
        <taxon>Pseudomonadati</taxon>
        <taxon>Pseudomonadota</taxon>
        <taxon>Betaproteobacteria</taxon>
        <taxon>Burkholderiales</taxon>
        <taxon>Sphaerotilaceae</taxon>
        <taxon>Roseateles</taxon>
    </lineage>
</organism>
<gene>
    <name evidence="3" type="ORF">CDO81_21155</name>
</gene>
<accession>A0A254NAR7</accession>
<dbReference type="InterPro" id="IPR021255">
    <property type="entry name" value="DUF2807"/>
</dbReference>
<dbReference type="EMBL" id="NISI01000010">
    <property type="protein sequence ID" value="OWR02243.1"/>
    <property type="molecule type" value="Genomic_DNA"/>
</dbReference>
<protein>
    <submittedName>
        <fullName evidence="3">DUF2807 domain-containing protein</fullName>
    </submittedName>
</protein>
<reference evidence="3 4" key="1">
    <citation type="journal article" date="2007" name="Int. J. Syst. Evol. Microbiol.">
        <title>Description of Pelomonas aquatica sp. nov. and Pelomonas puraquae sp. nov., isolated from industrial and haemodialysis water.</title>
        <authorList>
            <person name="Gomila M."/>
            <person name="Bowien B."/>
            <person name="Falsen E."/>
            <person name="Moore E.R."/>
            <person name="Lalucat J."/>
        </authorList>
    </citation>
    <scope>NUCLEOTIDE SEQUENCE [LARGE SCALE GENOMIC DNA]</scope>
    <source>
        <strain evidence="3 4">CCUG 52769</strain>
    </source>
</reference>
<feature type="chain" id="PRO_5012852313" evidence="1">
    <location>
        <begin position="36"/>
        <end position="261"/>
    </location>
</feature>
<name>A0A254NAR7_9BURK</name>
<dbReference type="AlphaFoldDB" id="A0A254NAR7"/>
<dbReference type="Pfam" id="PF10988">
    <property type="entry name" value="DUF2807"/>
    <property type="match status" value="1"/>
</dbReference>